<sequence>MQQQSNSTIKRFFDWYLHASLHVALATTVLVQMTFYFCFLPFNIAITSLVFFGTVFSYNFIKYAQVIAKKKELTRFLKSIIVLSVISLIIALISFLFLDLKAQLLTVFFGLLCVLYVIPLAKSKTNLRNYAGIKIYIVSLCWAGVTTLLPIVNADQTIENDILFKFLQRFILTLILILVFEINDLKYDDIRLKTVPQTIGVLKTKYLIGLLLIPFYFLEFLKVNYYGNQWIINLILVSVIALFTYYANPNRSKYYTLFWVESIPVLWYLLIILFNTHYL</sequence>
<proteinExistence type="predicted"/>
<keyword evidence="3" id="KW-1185">Reference proteome</keyword>
<dbReference type="EMBL" id="RQTJ01000005">
    <property type="protein sequence ID" value="RRA96103.1"/>
    <property type="molecule type" value="Genomic_DNA"/>
</dbReference>
<evidence type="ECO:0008006" key="4">
    <source>
        <dbReference type="Google" id="ProtNLM"/>
    </source>
</evidence>
<feature type="transmembrane region" description="Helical" evidence="1">
    <location>
        <begin position="254"/>
        <end position="274"/>
    </location>
</feature>
<name>A0A3P1B6A1_9FLAO</name>
<feature type="transmembrane region" description="Helical" evidence="1">
    <location>
        <begin position="12"/>
        <end position="33"/>
    </location>
</feature>
<organism evidence="2 3">
    <name type="scientific">Paenimyroides viscosum</name>
    <dbReference type="NCBI Taxonomy" id="2488729"/>
    <lineage>
        <taxon>Bacteria</taxon>
        <taxon>Pseudomonadati</taxon>
        <taxon>Bacteroidota</taxon>
        <taxon>Flavobacteriia</taxon>
        <taxon>Flavobacteriales</taxon>
        <taxon>Flavobacteriaceae</taxon>
        <taxon>Paenimyroides</taxon>
    </lineage>
</organism>
<evidence type="ECO:0000313" key="2">
    <source>
        <dbReference type="EMBL" id="RRA96103.1"/>
    </source>
</evidence>
<feature type="transmembrane region" description="Helical" evidence="1">
    <location>
        <begin position="206"/>
        <end position="224"/>
    </location>
</feature>
<feature type="transmembrane region" description="Helical" evidence="1">
    <location>
        <begin position="133"/>
        <end position="154"/>
    </location>
</feature>
<feature type="transmembrane region" description="Helical" evidence="1">
    <location>
        <begin position="230"/>
        <end position="247"/>
    </location>
</feature>
<keyword evidence="1" id="KW-0472">Membrane</keyword>
<feature type="transmembrane region" description="Helical" evidence="1">
    <location>
        <begin position="104"/>
        <end position="121"/>
    </location>
</feature>
<gene>
    <name evidence="2" type="ORF">EG242_04250</name>
</gene>
<dbReference type="Proteomes" id="UP000268372">
    <property type="component" value="Unassembled WGS sequence"/>
</dbReference>
<evidence type="ECO:0000313" key="3">
    <source>
        <dbReference type="Proteomes" id="UP000268372"/>
    </source>
</evidence>
<feature type="transmembrane region" description="Helical" evidence="1">
    <location>
        <begin position="166"/>
        <end position="185"/>
    </location>
</feature>
<protein>
    <recommendedName>
        <fullName evidence="4">Prenyltransferase</fullName>
    </recommendedName>
</protein>
<dbReference type="OrthoDB" id="1467772at2"/>
<reference evidence="2 3" key="1">
    <citation type="submission" date="2018-11" db="EMBL/GenBank/DDBJ databases">
        <title>Flavobacterium sp. nov., YIM 102796 draft genome.</title>
        <authorList>
            <person name="Li G."/>
            <person name="Jiang Y."/>
        </authorList>
    </citation>
    <scope>NUCLEOTIDE SEQUENCE [LARGE SCALE GENOMIC DNA]</scope>
    <source>
        <strain evidence="2 3">YIM 102796</strain>
    </source>
</reference>
<feature type="transmembrane region" description="Helical" evidence="1">
    <location>
        <begin position="80"/>
        <end position="98"/>
    </location>
</feature>
<accession>A0A3P1B6A1</accession>
<comment type="caution">
    <text evidence="2">The sequence shown here is derived from an EMBL/GenBank/DDBJ whole genome shotgun (WGS) entry which is preliminary data.</text>
</comment>
<dbReference type="RefSeq" id="WP_124898665.1">
    <property type="nucleotide sequence ID" value="NZ_RQTJ01000005.1"/>
</dbReference>
<evidence type="ECO:0000256" key="1">
    <source>
        <dbReference type="SAM" id="Phobius"/>
    </source>
</evidence>
<keyword evidence="1" id="KW-0812">Transmembrane</keyword>
<feature type="transmembrane region" description="Helical" evidence="1">
    <location>
        <begin position="39"/>
        <end position="60"/>
    </location>
</feature>
<keyword evidence="1" id="KW-1133">Transmembrane helix</keyword>
<dbReference type="AlphaFoldDB" id="A0A3P1B6A1"/>